<name>A0ABX0HP69_9BURK</name>
<keyword evidence="2" id="KW-1185">Reference proteome</keyword>
<evidence type="ECO:0000313" key="2">
    <source>
        <dbReference type="Proteomes" id="UP000802098"/>
    </source>
</evidence>
<accession>A0ABX0HP69</accession>
<sequence length="116" mass="12342">MTRDEAMQAIRASVALGGVTPLFELDRDAEIERLTADLVASAIEPAAATILGVAQNDSGLKQLVAQDPPLVIARSGDNWLGYLPGVKEFFLAYGPHPGRLNALGFHSSDALAEWRG</sequence>
<gene>
    <name evidence="1" type="ORF">G7087_00615</name>
</gene>
<dbReference type="RefSeq" id="WP_009858408.1">
    <property type="nucleotide sequence ID" value="NZ_JAAOCD010000001.1"/>
</dbReference>
<proteinExistence type="predicted"/>
<comment type="caution">
    <text evidence="1">The sequence shown here is derived from an EMBL/GenBank/DDBJ whole genome shotgun (WGS) entry which is preliminary data.</text>
</comment>
<dbReference type="Proteomes" id="UP000802098">
    <property type="component" value="Unassembled WGS sequence"/>
</dbReference>
<dbReference type="EMBL" id="JAAOCD010000001">
    <property type="protein sequence ID" value="NHK96869.1"/>
    <property type="molecule type" value="Genomic_DNA"/>
</dbReference>
<reference evidence="1 2" key="1">
    <citation type="submission" date="2020-03" db="EMBL/GenBank/DDBJ databases">
        <title>Rubrivivax benzoatilyticus JA2 (sequenced after 10 years sub-culturing).</title>
        <authorList>
            <person name="Gupta D."/>
            <person name="Chintalapati S."/>
            <person name="Chintalapati V.R."/>
        </authorList>
    </citation>
    <scope>NUCLEOTIDE SEQUENCE [LARGE SCALE GENOMIC DNA]</scope>
    <source>
        <strain evidence="1 2">JA2-Mal</strain>
    </source>
</reference>
<evidence type="ECO:0000313" key="1">
    <source>
        <dbReference type="EMBL" id="NHK96869.1"/>
    </source>
</evidence>
<organism evidence="1 2">
    <name type="scientific">Rubrivivax benzoatilyticus</name>
    <dbReference type="NCBI Taxonomy" id="316997"/>
    <lineage>
        <taxon>Bacteria</taxon>
        <taxon>Pseudomonadati</taxon>
        <taxon>Pseudomonadota</taxon>
        <taxon>Betaproteobacteria</taxon>
        <taxon>Burkholderiales</taxon>
        <taxon>Sphaerotilaceae</taxon>
        <taxon>Rubrivivax</taxon>
    </lineage>
</organism>
<protein>
    <submittedName>
        <fullName evidence="1">Uncharacterized protein</fullName>
    </submittedName>
</protein>